<dbReference type="STRING" id="298654.FraEuI1c_3085"/>
<dbReference type="PRINTS" id="PR00080">
    <property type="entry name" value="SDRFAMILY"/>
</dbReference>
<reference evidence="3 4" key="1">
    <citation type="submission" date="2010-10" db="EMBL/GenBank/DDBJ databases">
        <title>Complete sequence of Frankia sp. EuI1c.</title>
        <authorList>
            <consortium name="US DOE Joint Genome Institute"/>
            <person name="Lucas S."/>
            <person name="Copeland A."/>
            <person name="Lapidus A."/>
            <person name="Cheng J.-F."/>
            <person name="Bruce D."/>
            <person name="Goodwin L."/>
            <person name="Pitluck S."/>
            <person name="Chertkov O."/>
            <person name="Detter J.C."/>
            <person name="Han C."/>
            <person name="Tapia R."/>
            <person name="Land M."/>
            <person name="Hauser L."/>
            <person name="Jeffries C."/>
            <person name="Kyrpides N."/>
            <person name="Ivanova N."/>
            <person name="Mikhailova N."/>
            <person name="Beauchemin N."/>
            <person name="Sen A."/>
            <person name="Sur S.A."/>
            <person name="Gtari M."/>
            <person name="Wall L."/>
            <person name="Tisa L."/>
            <person name="Woyke T."/>
        </authorList>
    </citation>
    <scope>NUCLEOTIDE SEQUENCE [LARGE SCALE GENOMIC DNA]</scope>
    <source>
        <strain evidence="4">DSM 45817 / CECT 9037 / EuI1c</strain>
    </source>
</reference>
<evidence type="ECO:0000313" key="3">
    <source>
        <dbReference type="EMBL" id="ADP81108.1"/>
    </source>
</evidence>
<gene>
    <name evidence="3" type="ordered locus">FraEuI1c_3085</name>
</gene>
<proteinExistence type="inferred from homology"/>
<dbReference type="KEGG" id="fri:FraEuI1c_3085"/>
<dbReference type="PROSITE" id="PS00061">
    <property type="entry name" value="ADH_SHORT"/>
    <property type="match status" value="1"/>
</dbReference>
<dbReference type="eggNOG" id="COG1028">
    <property type="taxonomic scope" value="Bacteria"/>
</dbReference>
<evidence type="ECO:0000313" key="4">
    <source>
        <dbReference type="Proteomes" id="UP000002484"/>
    </source>
</evidence>
<protein>
    <submittedName>
        <fullName evidence="3">Short-chain dehydrogenase/reductase SDR</fullName>
    </submittedName>
</protein>
<dbReference type="RefSeq" id="WP_013424226.1">
    <property type="nucleotide sequence ID" value="NC_014666.1"/>
</dbReference>
<dbReference type="PANTHER" id="PTHR24321">
    <property type="entry name" value="DEHYDROGENASES, SHORT CHAIN"/>
    <property type="match status" value="1"/>
</dbReference>
<dbReference type="OrthoDB" id="7064009at2"/>
<dbReference type="InterPro" id="IPR036291">
    <property type="entry name" value="NAD(P)-bd_dom_sf"/>
</dbReference>
<evidence type="ECO:0000256" key="2">
    <source>
        <dbReference type="ARBA" id="ARBA00023002"/>
    </source>
</evidence>
<dbReference type="InParanoid" id="E3JCW9"/>
<dbReference type="Gene3D" id="3.40.50.720">
    <property type="entry name" value="NAD(P)-binding Rossmann-like Domain"/>
    <property type="match status" value="1"/>
</dbReference>
<dbReference type="PRINTS" id="PR00081">
    <property type="entry name" value="GDHRDH"/>
</dbReference>
<accession>E3JCW9</accession>
<dbReference type="PANTHER" id="PTHR24321:SF8">
    <property type="entry name" value="ESTRADIOL 17-BETA-DEHYDROGENASE 8-RELATED"/>
    <property type="match status" value="1"/>
</dbReference>
<dbReference type="HOGENOM" id="CLU_010194_1_0_11"/>
<dbReference type="Proteomes" id="UP000002484">
    <property type="component" value="Chromosome"/>
</dbReference>
<evidence type="ECO:0000256" key="1">
    <source>
        <dbReference type="ARBA" id="ARBA00006484"/>
    </source>
</evidence>
<sequence length="281" mass="28737" precursor="true">MTRSVVIVTGAASGIGRAAAELYAERGYGVVGVDRYEAGLESLERPGEIATLVGDVAEEKTNLAAVELAISRFGRLDAAVLNAGGGGTGPLESDGSIERLDRVLAVNVRGVALGVRAVVPALRAVGGGSIVATSSISGLRGDSGGIWGYNAAKAAVINLVRSLALDYAAENIRINSIAPGSAITAMTAPLLADPVLAAAFNREVPLQRFSSAREQAEVIYFLTSSAASFVTGVTIPVDGGLSAATRLLPTPTYPGQDPLEIFTGRVFREADADDPDAASAR</sequence>
<dbReference type="EMBL" id="CP002299">
    <property type="protein sequence ID" value="ADP81108.1"/>
    <property type="molecule type" value="Genomic_DNA"/>
</dbReference>
<organism evidence="3 4">
    <name type="scientific">Pseudofrankia inefficax (strain DSM 45817 / CECT 9037 / DDB 130130 / EuI1c)</name>
    <name type="common">Frankia inefficax</name>
    <dbReference type="NCBI Taxonomy" id="298654"/>
    <lineage>
        <taxon>Bacteria</taxon>
        <taxon>Bacillati</taxon>
        <taxon>Actinomycetota</taxon>
        <taxon>Actinomycetes</taxon>
        <taxon>Frankiales</taxon>
        <taxon>Frankiaceae</taxon>
        <taxon>Pseudofrankia</taxon>
    </lineage>
</organism>
<dbReference type="FunFam" id="3.40.50.720:FF:000084">
    <property type="entry name" value="Short-chain dehydrogenase reductase"/>
    <property type="match status" value="1"/>
</dbReference>
<dbReference type="Pfam" id="PF13561">
    <property type="entry name" value="adh_short_C2"/>
    <property type="match status" value="1"/>
</dbReference>
<dbReference type="InterPro" id="IPR020904">
    <property type="entry name" value="Sc_DH/Rdtase_CS"/>
</dbReference>
<dbReference type="CDD" id="cd05233">
    <property type="entry name" value="SDR_c"/>
    <property type="match status" value="1"/>
</dbReference>
<keyword evidence="4" id="KW-1185">Reference proteome</keyword>
<name>E3JCW9_PSEI1</name>
<comment type="similarity">
    <text evidence="1">Belongs to the short-chain dehydrogenases/reductases (SDR) family.</text>
</comment>
<keyword evidence="2" id="KW-0560">Oxidoreductase</keyword>
<dbReference type="GO" id="GO:0016491">
    <property type="term" value="F:oxidoreductase activity"/>
    <property type="evidence" value="ECO:0007669"/>
    <property type="project" value="UniProtKB-KW"/>
</dbReference>
<dbReference type="InterPro" id="IPR002347">
    <property type="entry name" value="SDR_fam"/>
</dbReference>
<dbReference type="AlphaFoldDB" id="E3JCW9"/>
<dbReference type="SUPFAM" id="SSF51735">
    <property type="entry name" value="NAD(P)-binding Rossmann-fold domains"/>
    <property type="match status" value="1"/>
</dbReference>